<dbReference type="InterPro" id="IPR041664">
    <property type="entry name" value="AAA_16"/>
</dbReference>
<dbReference type="InterPro" id="IPR027417">
    <property type="entry name" value="P-loop_NTPase"/>
</dbReference>
<dbReference type="Pfam" id="PF13191">
    <property type="entry name" value="AAA_16"/>
    <property type="match status" value="1"/>
</dbReference>
<dbReference type="PRINTS" id="PR00038">
    <property type="entry name" value="HTHLUXR"/>
</dbReference>
<dbReference type="RefSeq" id="WP_346143550.1">
    <property type="nucleotide sequence ID" value="NZ_BAAATE010000002.1"/>
</dbReference>
<feature type="domain" description="HTH luxR-type" evidence="3">
    <location>
        <begin position="872"/>
        <end position="937"/>
    </location>
</feature>
<keyword evidence="2" id="KW-0067">ATP-binding</keyword>
<dbReference type="CDD" id="cd06170">
    <property type="entry name" value="LuxR_C_like"/>
    <property type="match status" value="1"/>
</dbReference>
<proteinExistence type="predicted"/>
<dbReference type="InterPro" id="IPR016032">
    <property type="entry name" value="Sig_transdc_resp-reg_C-effctor"/>
</dbReference>
<dbReference type="Gene3D" id="1.10.10.10">
    <property type="entry name" value="Winged helix-like DNA-binding domain superfamily/Winged helix DNA-binding domain"/>
    <property type="match status" value="1"/>
</dbReference>
<reference evidence="5" key="1">
    <citation type="journal article" date="2019" name="Int. J. Syst. Evol. Microbiol.">
        <title>The Global Catalogue of Microorganisms (GCM) 10K type strain sequencing project: providing services to taxonomists for standard genome sequencing and annotation.</title>
        <authorList>
            <consortium name="The Broad Institute Genomics Platform"/>
            <consortium name="The Broad Institute Genome Sequencing Center for Infectious Disease"/>
            <person name="Wu L."/>
            <person name="Ma J."/>
        </authorList>
    </citation>
    <scope>NUCLEOTIDE SEQUENCE [LARGE SCALE GENOMIC DNA]</scope>
    <source>
        <strain evidence="5">JCM 6835</strain>
    </source>
</reference>
<keyword evidence="5" id="KW-1185">Reference proteome</keyword>
<dbReference type="Proteomes" id="UP001501666">
    <property type="component" value="Unassembled WGS sequence"/>
</dbReference>
<dbReference type="InterPro" id="IPR036388">
    <property type="entry name" value="WH-like_DNA-bd_sf"/>
</dbReference>
<evidence type="ECO:0000256" key="2">
    <source>
        <dbReference type="ARBA" id="ARBA00022840"/>
    </source>
</evidence>
<gene>
    <name evidence="4" type="ORF">GCM10010412_009580</name>
</gene>
<dbReference type="EMBL" id="BAAATE010000002">
    <property type="protein sequence ID" value="GAA2646692.1"/>
    <property type="molecule type" value="Genomic_DNA"/>
</dbReference>
<comment type="caution">
    <text evidence="4">The sequence shown here is derived from an EMBL/GenBank/DDBJ whole genome shotgun (WGS) entry which is preliminary data.</text>
</comment>
<evidence type="ECO:0000259" key="3">
    <source>
        <dbReference type="PROSITE" id="PS50043"/>
    </source>
</evidence>
<dbReference type="Pfam" id="PF00196">
    <property type="entry name" value="GerE"/>
    <property type="match status" value="1"/>
</dbReference>
<evidence type="ECO:0000313" key="5">
    <source>
        <dbReference type="Proteomes" id="UP001501666"/>
    </source>
</evidence>
<name>A0ABP6DMG9_9ACTN</name>
<evidence type="ECO:0000256" key="1">
    <source>
        <dbReference type="ARBA" id="ARBA00022741"/>
    </source>
</evidence>
<dbReference type="PROSITE" id="PS00622">
    <property type="entry name" value="HTH_LUXR_1"/>
    <property type="match status" value="1"/>
</dbReference>
<dbReference type="SMART" id="SM00421">
    <property type="entry name" value="HTH_LUXR"/>
    <property type="match status" value="1"/>
</dbReference>
<protein>
    <submittedName>
        <fullName evidence="4">LuxR family transcriptional regulator</fullName>
    </submittedName>
</protein>
<accession>A0ABP6DMG9</accession>
<sequence>MTLDGTVLVGRRKELRRLVSTVTRPPAVVVVEGEAGIGKTRLVTEMAVHPELAGRLLLTGACRRIREPFPLGPVVEALRGTGAALATAALSPVAGALRGLLPELTAVLPPALEPLDDRAAERHRLFRGLADVLDALGPAVLIVEDLHWADDQTIEFLGYLLAVAPASVSLVLTYRGEEATAGIREVTGRPADSVVREHLVLEPLDAEQTRALAASILQEEGITTEFGTHLYTLSSGLPLALQELLALLRSRGALIRLRGGRWARRALEELDVPPGVRDSVRERVARLPEEARAVAEAAAVLQVPVAVPALREVAGLARKEAVAGLDELLVAGLLSERDGLVAFRHVLAAQAVYGGIPLGRRQDLHERASAAMRAVEPVPLGQLAHHLRHAGLLPEWAGVAERAAEQASALGDDAEAVRILEDVLRSAPLEPERRGGLAVRLGWAAAQVLRPPEVVDLLSDALESAARGLQRGQLNFLISMLRERLGGDPAVQRRSLAAAVEDLGERPDLAAWVMAALGRPMDPSVPVAEHARWLDRALETVPAIGDPVAEVFVLGKVAMSLSCIGDPRWAALTVDIQRRTGDRPRHRQEVNAYRSISENAYCAGHFEIADQLLAAATLGAAEDDEPLARCRLVGLLLAYGWGRWEGLDLEVAELLEEYGGRPFDRITAETVAACLALARGDLDTARRDLPDVVRRTITLGGYELLPLSVTALLRLTGEPGGARAALEVWNTKGLWPPAVRVLPALTAAMAATGGHDEAAALVARLSVTLDGLDAPLAAAALPHARALLSGDAREFAAAADAYDRLGAPYEAAQAREQAAEVLFAAQDPDADASLRAAHVTYLELGARWDLDRAAQTARRYGVAVKARHPGGPSGYGPALSPRELQVAELAAAGLTNREIGKELFLSPKTVEKHLSAALRKLGLRSRAALGGSGALNGGSAP</sequence>
<dbReference type="InterPro" id="IPR000792">
    <property type="entry name" value="Tscrpt_reg_LuxR_C"/>
</dbReference>
<dbReference type="SUPFAM" id="SSF52540">
    <property type="entry name" value="P-loop containing nucleoside triphosphate hydrolases"/>
    <property type="match status" value="1"/>
</dbReference>
<dbReference type="PANTHER" id="PTHR16305:SF35">
    <property type="entry name" value="TRANSCRIPTIONAL ACTIVATOR DOMAIN"/>
    <property type="match status" value="1"/>
</dbReference>
<dbReference type="SUPFAM" id="SSF46894">
    <property type="entry name" value="C-terminal effector domain of the bipartite response regulators"/>
    <property type="match status" value="1"/>
</dbReference>
<evidence type="ECO:0000313" key="4">
    <source>
        <dbReference type="EMBL" id="GAA2646692.1"/>
    </source>
</evidence>
<organism evidence="4 5">
    <name type="scientific">Nonomuraea recticatena</name>
    <dbReference type="NCBI Taxonomy" id="46178"/>
    <lineage>
        <taxon>Bacteria</taxon>
        <taxon>Bacillati</taxon>
        <taxon>Actinomycetota</taxon>
        <taxon>Actinomycetes</taxon>
        <taxon>Streptosporangiales</taxon>
        <taxon>Streptosporangiaceae</taxon>
        <taxon>Nonomuraea</taxon>
    </lineage>
</organism>
<dbReference type="PROSITE" id="PS50043">
    <property type="entry name" value="HTH_LUXR_2"/>
    <property type="match status" value="1"/>
</dbReference>
<keyword evidence="1" id="KW-0547">Nucleotide-binding</keyword>
<dbReference type="PANTHER" id="PTHR16305">
    <property type="entry name" value="TESTICULAR SOLUBLE ADENYLYL CYCLASE"/>
    <property type="match status" value="1"/>
</dbReference>